<evidence type="ECO:0000259" key="2">
    <source>
        <dbReference type="Pfam" id="PF00149"/>
    </source>
</evidence>
<dbReference type="InterPro" id="IPR006311">
    <property type="entry name" value="TAT_signal"/>
</dbReference>
<dbReference type="PROSITE" id="PS51318">
    <property type="entry name" value="TAT"/>
    <property type="match status" value="1"/>
</dbReference>
<dbReference type="InterPro" id="IPR015914">
    <property type="entry name" value="PAPs_N"/>
</dbReference>
<evidence type="ECO:0000259" key="3">
    <source>
        <dbReference type="Pfam" id="PF16656"/>
    </source>
</evidence>
<dbReference type="SUPFAM" id="SSF56300">
    <property type="entry name" value="Metallo-dependent phosphatases"/>
    <property type="match status" value="1"/>
</dbReference>
<feature type="domain" description="Calcineurin-like phosphoesterase" evidence="2">
    <location>
        <begin position="162"/>
        <end position="354"/>
    </location>
</feature>
<accession>A0ABY6J1C6</accession>
<dbReference type="Pfam" id="PF00149">
    <property type="entry name" value="Metallophos"/>
    <property type="match status" value="1"/>
</dbReference>
<protein>
    <submittedName>
        <fullName evidence="4">Metallophosphoesterase</fullName>
    </submittedName>
</protein>
<dbReference type="SUPFAM" id="SSF49363">
    <property type="entry name" value="Purple acid phosphatase, N-terminal domain"/>
    <property type="match status" value="1"/>
</dbReference>
<dbReference type="RefSeq" id="WP_264280356.1">
    <property type="nucleotide sequence ID" value="NZ_CP107006.1"/>
</dbReference>
<dbReference type="InterPro" id="IPR003961">
    <property type="entry name" value="FN3_dom"/>
</dbReference>
<evidence type="ECO:0000313" key="4">
    <source>
        <dbReference type="EMBL" id="UYQ92019.1"/>
    </source>
</evidence>
<feature type="domain" description="Purple acid phosphatase N-terminal" evidence="3">
    <location>
        <begin position="61"/>
        <end position="151"/>
    </location>
</feature>
<dbReference type="InterPro" id="IPR029052">
    <property type="entry name" value="Metallo-depent_PP-like"/>
</dbReference>
<keyword evidence="5" id="KW-1185">Reference proteome</keyword>
<dbReference type="PANTHER" id="PTHR22953">
    <property type="entry name" value="ACID PHOSPHATASE RELATED"/>
    <property type="match status" value="1"/>
</dbReference>
<dbReference type="PANTHER" id="PTHR22953:SF153">
    <property type="entry name" value="PURPLE ACID PHOSPHATASE"/>
    <property type="match status" value="1"/>
</dbReference>
<keyword evidence="1" id="KW-0732">Signal</keyword>
<dbReference type="InterPro" id="IPR039331">
    <property type="entry name" value="PAPs-like"/>
</dbReference>
<dbReference type="Pfam" id="PF16656">
    <property type="entry name" value="Pur_ac_phosph_N"/>
    <property type="match status" value="1"/>
</dbReference>
<evidence type="ECO:0000256" key="1">
    <source>
        <dbReference type="ARBA" id="ARBA00022729"/>
    </source>
</evidence>
<dbReference type="Gene3D" id="2.60.40.380">
    <property type="entry name" value="Purple acid phosphatase-like, N-terminal"/>
    <property type="match status" value="1"/>
</dbReference>
<proteinExistence type="predicted"/>
<evidence type="ECO:0000313" key="5">
    <source>
        <dbReference type="Proteomes" id="UP001162741"/>
    </source>
</evidence>
<organism evidence="4 5">
    <name type="scientific">Chitinophaga horti</name>
    <dbReference type="NCBI Taxonomy" id="2920382"/>
    <lineage>
        <taxon>Bacteria</taxon>
        <taxon>Pseudomonadati</taxon>
        <taxon>Bacteroidota</taxon>
        <taxon>Chitinophagia</taxon>
        <taxon>Chitinophagales</taxon>
        <taxon>Chitinophagaceae</taxon>
        <taxon>Chitinophaga</taxon>
    </lineage>
</organism>
<dbReference type="Proteomes" id="UP001162741">
    <property type="component" value="Chromosome"/>
</dbReference>
<gene>
    <name evidence="4" type="ORF">MKQ68_18190</name>
</gene>
<dbReference type="EMBL" id="CP107006">
    <property type="protein sequence ID" value="UYQ92019.1"/>
    <property type="molecule type" value="Genomic_DNA"/>
</dbReference>
<reference evidence="4" key="1">
    <citation type="submission" date="2022-10" db="EMBL/GenBank/DDBJ databases">
        <title>Chitinophaga sp. nov., isolated from soil.</title>
        <authorList>
            <person name="Jeon C.O."/>
        </authorList>
    </citation>
    <scope>NUCLEOTIDE SEQUENCE</scope>
    <source>
        <strain evidence="4">R8</strain>
    </source>
</reference>
<dbReference type="Gene3D" id="3.60.21.10">
    <property type="match status" value="1"/>
</dbReference>
<dbReference type="InterPro" id="IPR008963">
    <property type="entry name" value="Purple_acid_Pase-like_N"/>
</dbReference>
<name>A0ABY6J1C6_9BACT</name>
<dbReference type="InterPro" id="IPR004843">
    <property type="entry name" value="Calcineurin-like_PHP"/>
</dbReference>
<sequence length="411" mass="46626">MKNKSLHRRDFLGNLSKAGLLGAVGLGIAPAALKAGGLPEDAPLVAAGHTFATKPYLQCPTPTSMTIMWITAKPCYSWVEYGENGQLDQKAHHLTDGMVEAYERLNKIALEGLKPGTTYSYRVKSKEITEFLPYKLTYGDTIESEVYTFTTQALSPKEVSWLVLNDIHDRPASFGALLALNKGEKADYLFLNGDMFDYQTDEQQVIDHMLTPLGEHFSTSAPFIFVRGNHETRGKYRMHLHEHFDNPEHRNYFQYTWGPVHFTVLDTGEDKTDDTPVYAGIVDFDRYRSQQAEWLKRVVQSTAFKQAKFRVVMMHIPHYHSGDWHGPMDCRAKFGPIFEQAKIDLLISGHTHKYGVHEKQADHSYPIVIGGGPKEGNRTLIKVKATQTELHLRMWKDDGTEVGKLQLKTKR</sequence>
<dbReference type="CDD" id="cd00063">
    <property type="entry name" value="FN3"/>
    <property type="match status" value="1"/>
</dbReference>